<keyword evidence="5" id="KW-0560">Oxidoreductase</keyword>
<evidence type="ECO:0000256" key="6">
    <source>
        <dbReference type="ARBA" id="ARBA00023027"/>
    </source>
</evidence>
<evidence type="ECO:0000256" key="1">
    <source>
        <dbReference type="ARBA" id="ARBA00001947"/>
    </source>
</evidence>
<dbReference type="InterPro" id="IPR020843">
    <property type="entry name" value="ER"/>
</dbReference>
<keyword evidence="3 9" id="KW-0479">Metal-binding</keyword>
<dbReference type="InterPro" id="IPR002328">
    <property type="entry name" value="ADH_Zn_CS"/>
</dbReference>
<feature type="domain" description="Enoyl reductase (ER)" evidence="10">
    <location>
        <begin position="12"/>
        <end position="346"/>
    </location>
</feature>
<evidence type="ECO:0000256" key="5">
    <source>
        <dbReference type="ARBA" id="ARBA00023002"/>
    </source>
</evidence>
<dbReference type="Pfam" id="PF00107">
    <property type="entry name" value="ADH_zinc_N"/>
    <property type="match status" value="1"/>
</dbReference>
<dbReference type="InterPro" id="IPR013154">
    <property type="entry name" value="ADH-like_N"/>
</dbReference>
<dbReference type="Gene3D" id="3.90.180.10">
    <property type="entry name" value="Medium-chain alcohol dehydrogenases, catalytic domain"/>
    <property type="match status" value="1"/>
</dbReference>
<evidence type="ECO:0000313" key="12">
    <source>
        <dbReference type="WBParaSite" id="PSAMB.scaffold1185size34803.g11496.t1"/>
    </source>
</evidence>
<dbReference type="SMART" id="SM00829">
    <property type="entry name" value="PKS_ER"/>
    <property type="match status" value="1"/>
</dbReference>
<comment type="cofactor">
    <cofactor evidence="1 9">
        <name>Zn(2+)</name>
        <dbReference type="ChEBI" id="CHEBI:29105"/>
    </cofactor>
</comment>
<dbReference type="GO" id="GO:0006062">
    <property type="term" value="P:sorbitol catabolic process"/>
    <property type="evidence" value="ECO:0007669"/>
    <property type="project" value="TreeGrafter"/>
</dbReference>
<dbReference type="CDD" id="cd05285">
    <property type="entry name" value="sorbitol_DH"/>
    <property type="match status" value="1"/>
</dbReference>
<dbReference type="WBParaSite" id="PSAMB.scaffold1185size34803.g11496.t1">
    <property type="protein sequence ID" value="PSAMB.scaffold1185size34803.g11496.t1"/>
    <property type="gene ID" value="PSAMB.scaffold1185size34803.g11496"/>
</dbReference>
<dbReference type="GO" id="GO:0008270">
    <property type="term" value="F:zinc ion binding"/>
    <property type="evidence" value="ECO:0007669"/>
    <property type="project" value="InterPro"/>
</dbReference>
<evidence type="ECO:0000256" key="3">
    <source>
        <dbReference type="ARBA" id="ARBA00022723"/>
    </source>
</evidence>
<dbReference type="Pfam" id="PF08240">
    <property type="entry name" value="ADH_N"/>
    <property type="match status" value="1"/>
</dbReference>
<dbReference type="PANTHER" id="PTHR43161:SF9">
    <property type="entry name" value="SORBITOL DEHYDROGENASE"/>
    <property type="match status" value="1"/>
</dbReference>
<dbReference type="SUPFAM" id="SSF51735">
    <property type="entry name" value="NAD(P)-binding Rossmann-fold domains"/>
    <property type="match status" value="1"/>
</dbReference>
<keyword evidence="6" id="KW-0520">NAD</keyword>
<dbReference type="InterPro" id="IPR045306">
    <property type="entry name" value="SDH-like"/>
</dbReference>
<comment type="similarity">
    <text evidence="2 9">Belongs to the zinc-containing alcohol dehydrogenase family.</text>
</comment>
<evidence type="ECO:0000256" key="4">
    <source>
        <dbReference type="ARBA" id="ARBA00022833"/>
    </source>
</evidence>
<dbReference type="Gene3D" id="3.40.50.720">
    <property type="entry name" value="NAD(P)-binding Rossmann-like Domain"/>
    <property type="match status" value="1"/>
</dbReference>
<evidence type="ECO:0000256" key="7">
    <source>
        <dbReference type="ARBA" id="ARBA00026132"/>
    </source>
</evidence>
<keyword evidence="4 9" id="KW-0862">Zinc</keyword>
<accession>A0A914UQS1</accession>
<evidence type="ECO:0000259" key="10">
    <source>
        <dbReference type="SMART" id="SM00829"/>
    </source>
</evidence>
<protein>
    <recommendedName>
        <fullName evidence="7">Sorbitol dehydrogenase</fullName>
    </recommendedName>
    <alternativeName>
        <fullName evidence="8">Polyol dehydrogenase</fullName>
    </alternativeName>
</protein>
<evidence type="ECO:0000256" key="8">
    <source>
        <dbReference type="ARBA" id="ARBA00032485"/>
    </source>
</evidence>
<dbReference type="PANTHER" id="PTHR43161">
    <property type="entry name" value="SORBITOL DEHYDROGENASE"/>
    <property type="match status" value="1"/>
</dbReference>
<dbReference type="PROSITE" id="PS00059">
    <property type="entry name" value="ADH_ZINC"/>
    <property type="match status" value="1"/>
</dbReference>
<dbReference type="InterPro" id="IPR036291">
    <property type="entry name" value="NAD(P)-bd_dom_sf"/>
</dbReference>
<dbReference type="GO" id="GO:0003939">
    <property type="term" value="F:L-iditol 2-dehydrogenase (NAD+) activity"/>
    <property type="evidence" value="ECO:0007669"/>
    <property type="project" value="TreeGrafter"/>
</dbReference>
<organism evidence="11 12">
    <name type="scientific">Plectus sambesii</name>
    <dbReference type="NCBI Taxonomy" id="2011161"/>
    <lineage>
        <taxon>Eukaryota</taxon>
        <taxon>Metazoa</taxon>
        <taxon>Ecdysozoa</taxon>
        <taxon>Nematoda</taxon>
        <taxon>Chromadorea</taxon>
        <taxon>Plectida</taxon>
        <taxon>Plectina</taxon>
        <taxon>Plectoidea</taxon>
        <taxon>Plectidae</taxon>
        <taxon>Plectus</taxon>
    </lineage>
</organism>
<evidence type="ECO:0000313" key="11">
    <source>
        <dbReference type="Proteomes" id="UP000887566"/>
    </source>
</evidence>
<name>A0A914UQS1_9BILA</name>
<keyword evidence="11" id="KW-1185">Reference proteome</keyword>
<dbReference type="AlphaFoldDB" id="A0A914UQS1"/>
<reference evidence="12" key="1">
    <citation type="submission" date="2022-11" db="UniProtKB">
        <authorList>
            <consortium name="WormBaseParasite"/>
        </authorList>
    </citation>
    <scope>IDENTIFICATION</scope>
</reference>
<dbReference type="Proteomes" id="UP000887566">
    <property type="component" value="Unplaced"/>
</dbReference>
<evidence type="ECO:0000256" key="2">
    <source>
        <dbReference type="ARBA" id="ARBA00008072"/>
    </source>
</evidence>
<evidence type="ECO:0000256" key="9">
    <source>
        <dbReference type="RuleBase" id="RU361277"/>
    </source>
</evidence>
<dbReference type="InterPro" id="IPR011032">
    <property type="entry name" value="GroES-like_sf"/>
</dbReference>
<dbReference type="FunFam" id="3.40.50.720:FF:000068">
    <property type="entry name" value="Sorbitol dehydrogenase"/>
    <property type="match status" value="1"/>
</dbReference>
<dbReference type="SUPFAM" id="SSF50129">
    <property type="entry name" value="GroES-like"/>
    <property type="match status" value="1"/>
</dbReference>
<sequence length="512" mass="56629">MAAKDNLSAVLRKVNDIQMEQREIPQPTDTEVLLAVHSVGICGSDVHYWTHGAIGDFVVKMPMVLGHETSGTVVAVGSKVTSLKPGDRVAVEPGVPCRMCDYCKGARYNLCLEMKFHATPPYHGSLTRYFAHPADFCYKLPDHVSYEEGALLEPLSVGVHACRRAGVTIGHTVLICGAGPIGLVNLLTAKAMGASKVCITDIDASRLERAKQLGADWTVQVNTIVKETSAQFADRIIVAIGGHADVTIECSGAESSIQSAIYATKSGGMLVLVGLGSANVNIPIVNAAVREVDIRGIFRYANCYPLALSMVASGKVDVKPLITHRFTLEQTLEAFETARTGKDNAIKWVKYPLRNDGGYIFHLDKSSKNGERRYWICMDKYSAKCKTSLNRFSVYVKNDITDKVEALRAKETMKRRAVETLETTSELMYASPRDHNKEIGRRLTAGCATFNKAYFTAPRIQIRLKRRVFHQCILPAMLYSCETWTLTKATEERLATTQRQMERGNFNVRLRN</sequence>
<dbReference type="InterPro" id="IPR013149">
    <property type="entry name" value="ADH-like_C"/>
</dbReference>
<proteinExistence type="inferred from homology"/>